<feature type="transmembrane region" description="Helical" evidence="1">
    <location>
        <begin position="9"/>
        <end position="29"/>
    </location>
</feature>
<gene>
    <name evidence="2" type="ORF">A3L04_06865</name>
</gene>
<protein>
    <submittedName>
        <fullName evidence="2">Uncharacterized protein</fullName>
    </submittedName>
</protein>
<proteinExistence type="predicted"/>
<dbReference type="EMBL" id="CP015193">
    <property type="protein sequence ID" value="ASJ16816.1"/>
    <property type="molecule type" value="Genomic_DNA"/>
</dbReference>
<sequence>MRRLDLKSVIIINIGITSGLSLVSLFFPIVRFEGYAVSGMVSMISSKLSYFGTSVEFKALDATSFLSVLVLGNIILTFVFLTLYWIRNLDKYLILALLANLLMFSILMSLIRLTVDDILPVLLPQLKVSGSGGVLYFNEPVITYTFMYTLLSKFRFIYWIFFLSLMILFGYLLGDYYRIWGEQNG</sequence>
<dbReference type="Proteomes" id="UP000250189">
    <property type="component" value="Chromosome"/>
</dbReference>
<dbReference type="AlphaFoldDB" id="A0A2Z2NGH7"/>
<evidence type="ECO:0000313" key="2">
    <source>
        <dbReference type="EMBL" id="ASJ16816.1"/>
    </source>
</evidence>
<keyword evidence="1" id="KW-1133">Transmembrane helix</keyword>
<keyword evidence="1" id="KW-0812">Transmembrane</keyword>
<accession>A0A2Z2NGH7</accession>
<feature type="transmembrane region" description="Helical" evidence="1">
    <location>
        <begin position="92"/>
        <end position="111"/>
    </location>
</feature>
<name>A0A2Z2NGH7_9EURY</name>
<dbReference type="RefSeq" id="WP_068578215.1">
    <property type="nucleotide sequence ID" value="NZ_CP015193.1"/>
</dbReference>
<dbReference type="GeneID" id="33322286"/>
<evidence type="ECO:0000313" key="3">
    <source>
        <dbReference type="Proteomes" id="UP000250189"/>
    </source>
</evidence>
<evidence type="ECO:0000256" key="1">
    <source>
        <dbReference type="SAM" id="Phobius"/>
    </source>
</evidence>
<feature type="transmembrane region" description="Helical" evidence="1">
    <location>
        <begin position="156"/>
        <end position="174"/>
    </location>
</feature>
<keyword evidence="1" id="KW-0472">Membrane</keyword>
<keyword evidence="3" id="KW-1185">Reference proteome</keyword>
<feature type="transmembrane region" description="Helical" evidence="1">
    <location>
        <begin position="65"/>
        <end position="86"/>
    </location>
</feature>
<organism evidence="2 3">
    <name type="scientific">Thermococcus chitonophagus</name>
    <dbReference type="NCBI Taxonomy" id="54262"/>
    <lineage>
        <taxon>Archaea</taxon>
        <taxon>Methanobacteriati</taxon>
        <taxon>Methanobacteriota</taxon>
        <taxon>Thermococci</taxon>
        <taxon>Thermococcales</taxon>
        <taxon>Thermococcaceae</taxon>
        <taxon>Thermococcus</taxon>
    </lineage>
</organism>
<reference evidence="2 3" key="1">
    <citation type="submission" date="2016-04" db="EMBL/GenBank/DDBJ databases">
        <title>Complete genome sequence of Thermococcus chitonophagus type strain GC74.</title>
        <authorList>
            <person name="Oger P.M."/>
        </authorList>
    </citation>
    <scope>NUCLEOTIDE SEQUENCE [LARGE SCALE GENOMIC DNA]</scope>
    <source>
        <strain evidence="2 3">GC74</strain>
    </source>
</reference>